<dbReference type="InterPro" id="IPR007392">
    <property type="entry name" value="GD_AH_second"/>
</dbReference>
<accession>A0ABU8R402</accession>
<organism evidence="4 5">
    <name type="scientific">Pseudomonas kermanshahensis</name>
    <dbReference type="NCBI Taxonomy" id="2745482"/>
    <lineage>
        <taxon>Bacteria</taxon>
        <taxon>Pseudomonadati</taxon>
        <taxon>Pseudomonadota</taxon>
        <taxon>Gammaproteobacteria</taxon>
        <taxon>Pseudomonadales</taxon>
        <taxon>Pseudomonadaceae</taxon>
        <taxon>Pseudomonas</taxon>
    </lineage>
</organism>
<dbReference type="InterPro" id="IPR048332">
    <property type="entry name" value="GD_AH_C"/>
</dbReference>
<dbReference type="InterPro" id="IPR044144">
    <property type="entry name" value="SAF_UxaA/GarD"/>
</dbReference>
<name>A0ABU8R402_9PSED</name>
<gene>
    <name evidence="4" type="ORF">V7V80_07930</name>
</gene>
<dbReference type="Pfam" id="PF04295">
    <property type="entry name" value="GD_AH_second"/>
    <property type="match status" value="1"/>
</dbReference>
<comment type="similarity">
    <text evidence="1">Belongs to the UxaA family.</text>
</comment>
<dbReference type="Pfam" id="PF20629">
    <property type="entry name" value="GD_AH_C"/>
    <property type="match status" value="1"/>
</dbReference>
<dbReference type="PANTHER" id="PTHR30536">
    <property type="entry name" value="ALTRONATE/GALACTARATE DEHYDRATASE"/>
    <property type="match status" value="1"/>
</dbReference>
<dbReference type="SMART" id="SM00858">
    <property type="entry name" value="SAF"/>
    <property type="match status" value="1"/>
</dbReference>
<dbReference type="Pfam" id="PF08666">
    <property type="entry name" value="SAF"/>
    <property type="match status" value="1"/>
</dbReference>
<dbReference type="Gene3D" id="2.30.130.110">
    <property type="match status" value="1"/>
</dbReference>
<evidence type="ECO:0000313" key="5">
    <source>
        <dbReference type="Proteomes" id="UP001377692"/>
    </source>
</evidence>
<keyword evidence="2" id="KW-0456">Lyase</keyword>
<feature type="domain" description="SAF" evidence="3">
    <location>
        <begin position="19"/>
        <end position="88"/>
    </location>
</feature>
<dbReference type="Proteomes" id="UP001377692">
    <property type="component" value="Unassembled WGS sequence"/>
</dbReference>
<comment type="caution">
    <text evidence="4">The sequence shown here is derived from an EMBL/GenBank/DDBJ whole genome shotgun (WGS) entry which is preliminary data.</text>
</comment>
<reference evidence="4 5" key="1">
    <citation type="submission" date="2024-02" db="EMBL/GenBank/DDBJ databases">
        <title>Identification of pathogenicity and growth-promoting functions of Pseudomonas putida variants.</title>
        <authorList>
            <person name="Sun J."/>
        </authorList>
    </citation>
    <scope>NUCLEOTIDE SEQUENCE [LARGE SCALE GENOMIC DNA]</scope>
    <source>
        <strain evidence="4 5">A04</strain>
    </source>
</reference>
<dbReference type="RefSeq" id="WP_099429550.1">
    <property type="nucleotide sequence ID" value="NZ_JABWRY020000001.1"/>
</dbReference>
<dbReference type="EMBL" id="JBBHLD010000005">
    <property type="protein sequence ID" value="MEJ5904604.1"/>
    <property type="molecule type" value="Genomic_DNA"/>
</dbReference>
<dbReference type="PANTHER" id="PTHR30536:SF5">
    <property type="entry name" value="ALTRONATE DEHYDRATASE"/>
    <property type="match status" value="1"/>
</dbReference>
<protein>
    <submittedName>
        <fullName evidence="4">Altronate dehydratase family protein</fullName>
    </submittedName>
</protein>
<dbReference type="CDD" id="cd11613">
    <property type="entry name" value="SAF_AH_GD"/>
    <property type="match status" value="1"/>
</dbReference>
<keyword evidence="5" id="KW-1185">Reference proteome</keyword>
<evidence type="ECO:0000259" key="3">
    <source>
        <dbReference type="SMART" id="SM00858"/>
    </source>
</evidence>
<proteinExistence type="inferred from homology"/>
<evidence type="ECO:0000313" key="4">
    <source>
        <dbReference type="EMBL" id="MEJ5904604.1"/>
    </source>
</evidence>
<dbReference type="InterPro" id="IPR013974">
    <property type="entry name" value="SAF"/>
</dbReference>
<sequence>MQLIARSGDLAVIRLNPLDNVLIARQALPEGLHLDAEGIIVRQAIPSGHKVATQRVEQGQPLRRYGQIIGFASQAIDAGDHVHVHNVQMGDFARDYAFGVDARSTPVAEAVFQGIVRADGRVATRNYIGILTSVNCSATVARAVADHFRRDIHPEALADYPNIDGVVALTHGAGCAVDPSGEALGLLRRTLAGYAVHPNFAAVLIIGLGCETNQIESLLETQGLTTSTQLRAFTIQGIGGTSKTIAAGIEQVKALLAQANQVEREPVSARHLIVGLQCGGSDGYSGITANPALGNAVDRLVAAGGTAILSETPEIYGAEHLLTRRAVSREVGEKLVARIHWWEDYCQRMNAELNNNPSAGNKAGGLTTILEKSLGAVAKAGSSNLVDVYQYAEAVRAHGLVFMDTPGYDPVSATGQVAGGANLIAFTTGRGSAYGCAPAPSIKLATNNRVFEHQEEDMDVNCGGIADGSTSIEERGAYIFEQMLRIASGARSKSEQHGYGQNEFVPWQIGAVT</sequence>
<evidence type="ECO:0000256" key="1">
    <source>
        <dbReference type="ARBA" id="ARBA00010986"/>
    </source>
</evidence>
<dbReference type="InterPro" id="IPR052172">
    <property type="entry name" value="UxaA_altronate/galactarate_dh"/>
</dbReference>
<evidence type="ECO:0000256" key="2">
    <source>
        <dbReference type="ARBA" id="ARBA00023239"/>
    </source>
</evidence>